<evidence type="ECO:0000313" key="7">
    <source>
        <dbReference type="EMBL" id="KAK6315885.1"/>
    </source>
</evidence>
<evidence type="ECO:0000256" key="1">
    <source>
        <dbReference type="ARBA" id="ARBA00004141"/>
    </source>
</evidence>
<evidence type="ECO:0000256" key="2">
    <source>
        <dbReference type="ARBA" id="ARBA00022692"/>
    </source>
</evidence>
<evidence type="ECO:0000256" key="4">
    <source>
        <dbReference type="ARBA" id="ARBA00023136"/>
    </source>
</evidence>
<dbReference type="InterPro" id="IPR020846">
    <property type="entry name" value="MFS_dom"/>
</dbReference>
<comment type="subcellular location">
    <subcellularLocation>
        <location evidence="1">Membrane</location>
        <topology evidence="1">Multi-pass membrane protein</topology>
    </subcellularLocation>
</comment>
<accession>A0AAN8LP43</accession>
<reference evidence="7 8" key="1">
    <citation type="submission" date="2021-04" db="EMBL/GenBank/DDBJ databases">
        <authorList>
            <person name="De Guttry C."/>
            <person name="Zahm M."/>
            <person name="Klopp C."/>
            <person name="Cabau C."/>
            <person name="Louis A."/>
            <person name="Berthelot C."/>
            <person name="Parey E."/>
            <person name="Roest Crollius H."/>
            <person name="Montfort J."/>
            <person name="Robinson-Rechavi M."/>
            <person name="Bucao C."/>
            <person name="Bouchez O."/>
            <person name="Gislard M."/>
            <person name="Lluch J."/>
            <person name="Milhes M."/>
            <person name="Lampietro C."/>
            <person name="Lopez Roques C."/>
            <person name="Donnadieu C."/>
            <person name="Braasch I."/>
            <person name="Desvignes T."/>
            <person name="Postlethwait J."/>
            <person name="Bobe J."/>
            <person name="Wedekind C."/>
            <person name="Guiguen Y."/>
        </authorList>
    </citation>
    <scope>NUCLEOTIDE SEQUENCE [LARGE SCALE GENOMIC DNA]</scope>
    <source>
        <strain evidence="7">Cs_M1</strain>
        <tissue evidence="7">Blood</tissue>
    </source>
</reference>
<dbReference type="InterPro" id="IPR036259">
    <property type="entry name" value="MFS_trans_sf"/>
</dbReference>
<dbReference type="Pfam" id="PF00083">
    <property type="entry name" value="Sugar_tr"/>
    <property type="match status" value="1"/>
</dbReference>
<evidence type="ECO:0000256" key="3">
    <source>
        <dbReference type="ARBA" id="ARBA00022989"/>
    </source>
</evidence>
<dbReference type="PROSITE" id="PS50850">
    <property type="entry name" value="MFS"/>
    <property type="match status" value="1"/>
</dbReference>
<gene>
    <name evidence="7" type="ORF">J4Q44_G00134090</name>
</gene>
<dbReference type="InterPro" id="IPR045263">
    <property type="entry name" value="GLUT"/>
</dbReference>
<protein>
    <recommendedName>
        <fullName evidence="6">Major facilitator superfamily (MFS) profile domain-containing protein</fullName>
    </recommendedName>
</protein>
<dbReference type="SUPFAM" id="SSF103473">
    <property type="entry name" value="MFS general substrate transporter"/>
    <property type="match status" value="1"/>
</dbReference>
<feature type="domain" description="Major facilitator superfamily (MFS) profile" evidence="6">
    <location>
        <begin position="1"/>
        <end position="92"/>
    </location>
</feature>
<evidence type="ECO:0000313" key="8">
    <source>
        <dbReference type="Proteomes" id="UP001356427"/>
    </source>
</evidence>
<comment type="caution">
    <text evidence="7">The sequence shown here is derived from an EMBL/GenBank/DDBJ whole genome shotgun (WGS) entry which is preliminary data.</text>
</comment>
<feature type="transmembrane region" description="Helical" evidence="5">
    <location>
        <begin position="37"/>
        <end position="55"/>
    </location>
</feature>
<name>A0AAN8LP43_9TELE</name>
<dbReference type="PANTHER" id="PTHR23503:SF54">
    <property type="entry name" value="MAJOR FACILITATOR SUPERFAMILY (MFS) PROFILE DOMAIN-CONTAINING PROTEIN"/>
    <property type="match status" value="1"/>
</dbReference>
<sequence length="92" mass="10391">MFDLPNLHNVTATLLVLLQFIKELVNTTCLQRLSRKRCLLLNNLFVIDGAVMMLLSKTAMSFEMIIVGHFLYGINAGVSLSLHTMYLMECTP</sequence>
<dbReference type="PANTHER" id="PTHR23503">
    <property type="entry name" value="SOLUTE CARRIER FAMILY 2"/>
    <property type="match status" value="1"/>
</dbReference>
<evidence type="ECO:0000256" key="5">
    <source>
        <dbReference type="SAM" id="Phobius"/>
    </source>
</evidence>
<dbReference type="InterPro" id="IPR005828">
    <property type="entry name" value="MFS_sugar_transport-like"/>
</dbReference>
<dbReference type="Proteomes" id="UP001356427">
    <property type="component" value="Unassembled WGS sequence"/>
</dbReference>
<dbReference type="Gene3D" id="1.20.1250.20">
    <property type="entry name" value="MFS general substrate transporter like domains"/>
    <property type="match status" value="1"/>
</dbReference>
<evidence type="ECO:0000259" key="6">
    <source>
        <dbReference type="PROSITE" id="PS50850"/>
    </source>
</evidence>
<dbReference type="AlphaFoldDB" id="A0AAN8LP43"/>
<keyword evidence="3 5" id="KW-1133">Transmembrane helix</keyword>
<dbReference type="GO" id="GO:0005886">
    <property type="term" value="C:plasma membrane"/>
    <property type="evidence" value="ECO:0007669"/>
    <property type="project" value="TreeGrafter"/>
</dbReference>
<dbReference type="GO" id="GO:0055056">
    <property type="term" value="F:D-glucose transmembrane transporter activity"/>
    <property type="evidence" value="ECO:0007669"/>
    <property type="project" value="TreeGrafter"/>
</dbReference>
<organism evidence="7 8">
    <name type="scientific">Coregonus suidteri</name>
    <dbReference type="NCBI Taxonomy" id="861788"/>
    <lineage>
        <taxon>Eukaryota</taxon>
        <taxon>Metazoa</taxon>
        <taxon>Chordata</taxon>
        <taxon>Craniata</taxon>
        <taxon>Vertebrata</taxon>
        <taxon>Euteleostomi</taxon>
        <taxon>Actinopterygii</taxon>
        <taxon>Neopterygii</taxon>
        <taxon>Teleostei</taxon>
        <taxon>Protacanthopterygii</taxon>
        <taxon>Salmoniformes</taxon>
        <taxon>Salmonidae</taxon>
        <taxon>Coregoninae</taxon>
        <taxon>Coregonus</taxon>
    </lineage>
</organism>
<feature type="transmembrane region" description="Helical" evidence="5">
    <location>
        <begin position="67"/>
        <end position="88"/>
    </location>
</feature>
<keyword evidence="4 5" id="KW-0472">Membrane</keyword>
<dbReference type="GO" id="GO:0070837">
    <property type="term" value="P:dehydroascorbic acid transport"/>
    <property type="evidence" value="ECO:0007669"/>
    <property type="project" value="TreeGrafter"/>
</dbReference>
<dbReference type="EMBL" id="JAGTTL010000011">
    <property type="protein sequence ID" value="KAK6315885.1"/>
    <property type="molecule type" value="Genomic_DNA"/>
</dbReference>
<dbReference type="GO" id="GO:0046323">
    <property type="term" value="P:D-glucose import"/>
    <property type="evidence" value="ECO:0007669"/>
    <property type="project" value="TreeGrafter"/>
</dbReference>
<proteinExistence type="predicted"/>
<keyword evidence="8" id="KW-1185">Reference proteome</keyword>
<keyword evidence="2 5" id="KW-0812">Transmembrane</keyword>